<dbReference type="AlphaFoldDB" id="A0A8X7BYK9"/>
<proteinExistence type="predicted"/>
<sequence>MKDVNYTDNQLTKGSSVLNISTSNAYQKCDIFGGANFEILLTKARQAVAASFDIVLLPHKGAQRYQSVWRLRLRRCEGEDSFEAGKAISTNCFIQLQLLSEILVEGLELTIDGEMLGNAVVKRPTGGKLLILLFSFHLLNFLNAIKSGRRNNPIGNGIFRMGSFSGESANICLI</sequence>
<comment type="caution">
    <text evidence="1">The sequence shown here is derived from an EMBL/GenBank/DDBJ whole genome shotgun (WGS) entry which is preliminary data.</text>
</comment>
<protein>
    <submittedName>
        <fullName evidence="1">Uncharacterized protein</fullName>
    </submittedName>
</protein>
<evidence type="ECO:0000313" key="1">
    <source>
        <dbReference type="EMBL" id="GFY49981.1"/>
    </source>
</evidence>
<name>A0A8X7BYK9_9ARAC</name>
<evidence type="ECO:0000313" key="2">
    <source>
        <dbReference type="Proteomes" id="UP000886998"/>
    </source>
</evidence>
<organism evidence="1 2">
    <name type="scientific">Trichonephila inaurata madagascariensis</name>
    <dbReference type="NCBI Taxonomy" id="2747483"/>
    <lineage>
        <taxon>Eukaryota</taxon>
        <taxon>Metazoa</taxon>
        <taxon>Ecdysozoa</taxon>
        <taxon>Arthropoda</taxon>
        <taxon>Chelicerata</taxon>
        <taxon>Arachnida</taxon>
        <taxon>Araneae</taxon>
        <taxon>Araneomorphae</taxon>
        <taxon>Entelegynae</taxon>
        <taxon>Araneoidea</taxon>
        <taxon>Nephilidae</taxon>
        <taxon>Trichonephila</taxon>
        <taxon>Trichonephila inaurata</taxon>
    </lineage>
</organism>
<keyword evidence="2" id="KW-1185">Reference proteome</keyword>
<accession>A0A8X7BYK9</accession>
<dbReference type="Proteomes" id="UP000886998">
    <property type="component" value="Unassembled WGS sequence"/>
</dbReference>
<gene>
    <name evidence="1" type="ORF">TNIN_475871</name>
</gene>
<reference evidence="1" key="1">
    <citation type="submission" date="2020-08" db="EMBL/GenBank/DDBJ databases">
        <title>Multicomponent nature underlies the extraordinary mechanical properties of spider dragline silk.</title>
        <authorList>
            <person name="Kono N."/>
            <person name="Nakamura H."/>
            <person name="Mori M."/>
            <person name="Yoshida Y."/>
            <person name="Ohtoshi R."/>
            <person name="Malay A.D."/>
            <person name="Moran D.A.P."/>
            <person name="Tomita M."/>
            <person name="Numata K."/>
            <person name="Arakawa K."/>
        </authorList>
    </citation>
    <scope>NUCLEOTIDE SEQUENCE</scope>
</reference>
<dbReference type="EMBL" id="BMAV01007246">
    <property type="protein sequence ID" value="GFY49981.1"/>
    <property type="molecule type" value="Genomic_DNA"/>
</dbReference>